<evidence type="ECO:0000256" key="1">
    <source>
        <dbReference type="ARBA" id="ARBA00022801"/>
    </source>
</evidence>
<dbReference type="Gene3D" id="3.40.50.1820">
    <property type="entry name" value="alpha/beta hydrolase"/>
    <property type="match status" value="1"/>
</dbReference>
<evidence type="ECO:0000313" key="4">
    <source>
        <dbReference type="Proteomes" id="UP000545493"/>
    </source>
</evidence>
<dbReference type="PANTHER" id="PTHR43329">
    <property type="entry name" value="EPOXIDE HYDROLASE"/>
    <property type="match status" value="1"/>
</dbReference>
<dbReference type="RefSeq" id="WP_313886776.1">
    <property type="nucleotide sequence ID" value="NZ_JAAOYM010000001.1"/>
</dbReference>
<dbReference type="InterPro" id="IPR000073">
    <property type="entry name" value="AB_hydrolase_1"/>
</dbReference>
<proteinExistence type="predicted"/>
<reference evidence="3 4" key="1">
    <citation type="submission" date="2020-03" db="EMBL/GenBank/DDBJ databases">
        <title>Sequencing the genomes of 1000 actinobacteria strains.</title>
        <authorList>
            <person name="Klenk H.-P."/>
        </authorList>
    </citation>
    <scope>NUCLEOTIDE SEQUENCE [LARGE SCALE GENOMIC DNA]</scope>
    <source>
        <strain evidence="3 4">DSM 45685</strain>
    </source>
</reference>
<gene>
    <name evidence="3" type="ORF">FHU38_002881</name>
</gene>
<name>A0A7X5ZR73_9PSEU</name>
<dbReference type="InterPro" id="IPR000639">
    <property type="entry name" value="Epox_hydrolase-like"/>
</dbReference>
<dbReference type="Proteomes" id="UP000545493">
    <property type="component" value="Unassembled WGS sequence"/>
</dbReference>
<protein>
    <submittedName>
        <fullName evidence="3">Haloacetate dehalogenase</fullName>
        <ecNumber evidence="3">3.8.1.3</ecNumber>
    </submittedName>
</protein>
<keyword evidence="1 3" id="KW-0378">Hydrolase</keyword>
<dbReference type="PRINTS" id="PR00111">
    <property type="entry name" value="ABHYDROLASE"/>
</dbReference>
<dbReference type="SUPFAM" id="SSF53474">
    <property type="entry name" value="alpha/beta-Hydrolases"/>
    <property type="match status" value="1"/>
</dbReference>
<organism evidence="3 4">
    <name type="scientific">Saccharomonospora amisosensis</name>
    <dbReference type="NCBI Taxonomy" id="1128677"/>
    <lineage>
        <taxon>Bacteria</taxon>
        <taxon>Bacillati</taxon>
        <taxon>Actinomycetota</taxon>
        <taxon>Actinomycetes</taxon>
        <taxon>Pseudonocardiales</taxon>
        <taxon>Pseudonocardiaceae</taxon>
        <taxon>Saccharomonospora</taxon>
    </lineage>
</organism>
<dbReference type="GO" id="GO:0018785">
    <property type="term" value="F:haloacetate dehalogenase activity"/>
    <property type="evidence" value="ECO:0007669"/>
    <property type="project" value="UniProtKB-EC"/>
</dbReference>
<dbReference type="AlphaFoldDB" id="A0A7X5ZR73"/>
<dbReference type="InterPro" id="IPR029058">
    <property type="entry name" value="AB_hydrolase_fold"/>
</dbReference>
<evidence type="ECO:0000259" key="2">
    <source>
        <dbReference type="Pfam" id="PF00561"/>
    </source>
</evidence>
<comment type="caution">
    <text evidence="3">The sequence shown here is derived from an EMBL/GenBank/DDBJ whole genome shotgun (WGS) entry which is preliminary data.</text>
</comment>
<dbReference type="EC" id="3.8.1.3" evidence="3"/>
<feature type="domain" description="AB hydrolase-1" evidence="2">
    <location>
        <begin position="33"/>
        <end position="279"/>
    </location>
</feature>
<keyword evidence="4" id="KW-1185">Reference proteome</keyword>
<sequence length="294" mass="31927">MPPPQVLLPGFTERDVSTPSGARIRTWVGGSGPAVLLLHGYPQTSAMWHLVAPELATEHTVVLADLRGYGASLPPPGTEQDPATFSKRNMAMDQVAVMAALGFERFAVVGHDRGARCAYRLALDHPDSVTALAVLDILPTADVLARVDASFALSAWHWFFLAQPGDLPARLISADPDAFFLRGGGELFAPEALAAYRGAFHRPSVIHAMCQDYRAGATVDRADDEADRGRRVIQCPTLVLWGERGPLATVPDVLRIWGRWSVTVTGRGLDCGHYLAEERPVETARELRKFVSVT</sequence>
<accession>A0A7X5ZR73</accession>
<dbReference type="EMBL" id="JAAOYM010000001">
    <property type="protein sequence ID" value="NIJ12537.1"/>
    <property type="molecule type" value="Genomic_DNA"/>
</dbReference>
<dbReference type="Pfam" id="PF00561">
    <property type="entry name" value="Abhydrolase_1"/>
    <property type="match status" value="1"/>
</dbReference>
<evidence type="ECO:0000313" key="3">
    <source>
        <dbReference type="EMBL" id="NIJ12537.1"/>
    </source>
</evidence>
<dbReference type="PRINTS" id="PR00412">
    <property type="entry name" value="EPOXHYDRLASE"/>
</dbReference>